<dbReference type="OrthoDB" id="6079at10239"/>
<dbReference type="Proteomes" id="UP000202420">
    <property type="component" value="Segment"/>
</dbReference>
<evidence type="ECO:0000313" key="1">
    <source>
        <dbReference type="EMBL" id="ABT16272.1"/>
    </source>
</evidence>
<gene>
    <name evidence="1" type="primary">Z138R</name>
    <name evidence="1" type="ORF">ATCV1_Z138R</name>
</gene>
<accession>A7K898</accession>
<dbReference type="SUPFAM" id="SSF48371">
    <property type="entry name" value="ARM repeat"/>
    <property type="match status" value="1"/>
</dbReference>
<dbReference type="EMBL" id="EF101928">
    <property type="protein sequence ID" value="ABT16272.1"/>
    <property type="molecule type" value="Genomic_DNA"/>
</dbReference>
<reference evidence="1 2" key="1">
    <citation type="submission" date="2006-09" db="EMBL/GenBank/DDBJ databases">
        <title>Sequence and annotation of the 288-kb ATCV-1 virus that infects an endosymbiotic Chlorella strain of the heliozoon Acanthocystis turfacea.</title>
        <authorList>
            <person name="Fitzgerald L.A."/>
            <person name="Graves M.V."/>
            <person name="Li X."/>
            <person name="Pfitzner A.J.P."/>
            <person name="Hartigan J."/>
            <person name="Van Etten J.L."/>
        </authorList>
    </citation>
    <scope>NUCLEOTIDE SEQUENCE [LARGE SCALE GENOMIC DNA]</scope>
    <source>
        <strain evidence="1 2">ATCV-1</strain>
    </source>
</reference>
<name>A7K898_9PHYC</name>
<evidence type="ECO:0000313" key="2">
    <source>
        <dbReference type="Proteomes" id="UP000202420"/>
    </source>
</evidence>
<protein>
    <submittedName>
        <fullName evidence="1">Uncharacterized protein Z138R</fullName>
    </submittedName>
</protein>
<dbReference type="GeneID" id="5470617"/>
<dbReference type="KEGG" id="vg:5470617"/>
<sequence>MNVGVRRAVIFDGRVCEKKDHPECKEIPEVSGLLELERERRGELSIPRYTTQLLEQTIRKNDPVFWKAVVSDIDTGDFDGHSAQVILEQIDILPALLVTCVVEAKETEHFVNVLRTFVEIAPHLNDATTSLFTKAISIQWKAFVNALIANDRIDRTVKEGVYECISRFVSAVDIQQEALVMCVREILKNKKFEILSIFSRVSSKIYADGIVEELLQAVKSTTATNRYAVVCLLAKIIAEVDDVSADVAPAVQVILEKTMLDKFVDRRTVRGLSFILQKTAKDPVLKNFATAVNWMVSKNA</sequence>
<dbReference type="InterPro" id="IPR016024">
    <property type="entry name" value="ARM-type_fold"/>
</dbReference>
<proteinExistence type="predicted"/>
<organism evidence="1 2">
    <name type="scientific">Chlorovirus heliozoae</name>
    <dbReference type="NCBI Taxonomy" id="322019"/>
    <lineage>
        <taxon>Viruses</taxon>
        <taxon>Varidnaviria</taxon>
        <taxon>Bamfordvirae</taxon>
        <taxon>Nucleocytoviricota</taxon>
        <taxon>Megaviricetes</taxon>
        <taxon>Algavirales</taxon>
        <taxon>Phycodnaviridae</taxon>
        <taxon>Chlorovirus</taxon>
    </lineage>
</organism>
<dbReference type="RefSeq" id="YP_001426619.1">
    <property type="nucleotide sequence ID" value="NC_008724.1"/>
</dbReference>
<keyword evidence="2" id="KW-1185">Reference proteome</keyword>